<dbReference type="EMBL" id="JAOZEW010000041">
    <property type="protein sequence ID" value="MCV9930585.1"/>
    <property type="molecule type" value="Genomic_DNA"/>
</dbReference>
<gene>
    <name evidence="1" type="ORF">OIU83_23190</name>
</gene>
<organism evidence="1 2">
    <name type="scientific">Flavobacterium shii</name>
    <dbReference type="NCBI Taxonomy" id="2987687"/>
    <lineage>
        <taxon>Bacteria</taxon>
        <taxon>Pseudomonadati</taxon>
        <taxon>Bacteroidota</taxon>
        <taxon>Flavobacteriia</taxon>
        <taxon>Flavobacteriales</taxon>
        <taxon>Flavobacteriaceae</taxon>
        <taxon>Flavobacterium</taxon>
    </lineage>
</organism>
<evidence type="ECO:0000313" key="1">
    <source>
        <dbReference type="EMBL" id="MCV9930585.1"/>
    </source>
</evidence>
<accession>A0A9X2ZJJ4</accession>
<dbReference type="RefSeq" id="WP_264208651.1">
    <property type="nucleotide sequence ID" value="NZ_JAOZEW010000041.1"/>
</dbReference>
<keyword evidence="2" id="KW-1185">Reference proteome</keyword>
<proteinExistence type="predicted"/>
<dbReference type="Proteomes" id="UP001151079">
    <property type="component" value="Unassembled WGS sequence"/>
</dbReference>
<reference evidence="1" key="1">
    <citation type="submission" date="2022-10" db="EMBL/GenBank/DDBJ databases">
        <title>Two novel species of Flavobacterium.</title>
        <authorList>
            <person name="Liu Q."/>
            <person name="Xin Y.-H."/>
        </authorList>
    </citation>
    <scope>NUCLEOTIDE SEQUENCE</scope>
    <source>
        <strain evidence="1">LS1R49</strain>
    </source>
</reference>
<evidence type="ECO:0000313" key="2">
    <source>
        <dbReference type="Proteomes" id="UP001151079"/>
    </source>
</evidence>
<dbReference type="AlphaFoldDB" id="A0A9X2ZJJ4"/>
<name>A0A9X2ZJJ4_9FLAO</name>
<sequence>MMGITKKAKNITITVDKDYMLITGGKLEKIATTINIEATKENLVLNCNKKIVVHGNKE</sequence>
<comment type="caution">
    <text evidence="1">The sequence shown here is derived from an EMBL/GenBank/DDBJ whole genome shotgun (WGS) entry which is preliminary data.</text>
</comment>
<protein>
    <submittedName>
        <fullName evidence="1">Uncharacterized protein</fullName>
    </submittedName>
</protein>